<dbReference type="AlphaFoldDB" id="A0A0A9ENE0"/>
<reference evidence="2" key="1">
    <citation type="submission" date="2014-09" db="EMBL/GenBank/DDBJ databases">
        <authorList>
            <person name="Magalhaes I.L.F."/>
            <person name="Oliveira U."/>
            <person name="Santos F.R."/>
            <person name="Vidigal T.H.D.A."/>
            <person name="Brescovit A.D."/>
            <person name="Santos A.J."/>
        </authorList>
    </citation>
    <scope>NUCLEOTIDE SEQUENCE</scope>
    <source>
        <tissue evidence="2">Shoot tissue taken approximately 20 cm above the soil surface</tissue>
    </source>
</reference>
<feature type="transmembrane region" description="Helical" evidence="1">
    <location>
        <begin position="6"/>
        <end position="24"/>
    </location>
</feature>
<keyword evidence="1" id="KW-0812">Transmembrane</keyword>
<protein>
    <submittedName>
        <fullName evidence="2">Uncharacterized protein</fullName>
    </submittedName>
</protein>
<dbReference type="EMBL" id="GBRH01195636">
    <property type="protein sequence ID" value="JAE02260.1"/>
    <property type="molecule type" value="Transcribed_RNA"/>
</dbReference>
<reference evidence="2" key="2">
    <citation type="journal article" date="2015" name="Data Brief">
        <title>Shoot transcriptome of the giant reed, Arundo donax.</title>
        <authorList>
            <person name="Barrero R.A."/>
            <person name="Guerrero F.D."/>
            <person name="Moolhuijzen P."/>
            <person name="Goolsby J.A."/>
            <person name="Tidwell J."/>
            <person name="Bellgard S.E."/>
            <person name="Bellgard M.I."/>
        </authorList>
    </citation>
    <scope>NUCLEOTIDE SEQUENCE</scope>
    <source>
        <tissue evidence="2">Shoot tissue taken approximately 20 cm above the soil surface</tissue>
    </source>
</reference>
<organism evidence="2">
    <name type="scientific">Arundo donax</name>
    <name type="common">Giant reed</name>
    <name type="synonym">Donax arundinaceus</name>
    <dbReference type="NCBI Taxonomy" id="35708"/>
    <lineage>
        <taxon>Eukaryota</taxon>
        <taxon>Viridiplantae</taxon>
        <taxon>Streptophyta</taxon>
        <taxon>Embryophyta</taxon>
        <taxon>Tracheophyta</taxon>
        <taxon>Spermatophyta</taxon>
        <taxon>Magnoliopsida</taxon>
        <taxon>Liliopsida</taxon>
        <taxon>Poales</taxon>
        <taxon>Poaceae</taxon>
        <taxon>PACMAD clade</taxon>
        <taxon>Arundinoideae</taxon>
        <taxon>Arundineae</taxon>
        <taxon>Arundo</taxon>
    </lineage>
</organism>
<sequence>MIALGYINFWFIILAVLCAALNHIHRCSN</sequence>
<proteinExistence type="predicted"/>
<evidence type="ECO:0000256" key="1">
    <source>
        <dbReference type="SAM" id="Phobius"/>
    </source>
</evidence>
<evidence type="ECO:0000313" key="2">
    <source>
        <dbReference type="EMBL" id="JAE02260.1"/>
    </source>
</evidence>
<name>A0A0A9ENE0_ARUDO</name>
<keyword evidence="1" id="KW-0472">Membrane</keyword>
<keyword evidence="1" id="KW-1133">Transmembrane helix</keyword>
<accession>A0A0A9ENE0</accession>